<dbReference type="Pfam" id="PF02153">
    <property type="entry name" value="PDH_N"/>
    <property type="match status" value="1"/>
</dbReference>
<keyword evidence="7" id="KW-1185">Reference proteome</keyword>
<evidence type="ECO:0000313" key="6">
    <source>
        <dbReference type="EMBL" id="GGG14491.1"/>
    </source>
</evidence>
<dbReference type="Gene3D" id="1.20.59.10">
    <property type="entry name" value="Chorismate mutase"/>
    <property type="match status" value="1"/>
</dbReference>
<evidence type="ECO:0000259" key="5">
    <source>
        <dbReference type="PROSITE" id="PS51176"/>
    </source>
</evidence>
<dbReference type="InterPro" id="IPR052899">
    <property type="entry name" value="Class-I_DAHP_synthase"/>
</dbReference>
<dbReference type="Pfam" id="PF01817">
    <property type="entry name" value="CM_2"/>
    <property type="match status" value="1"/>
</dbReference>
<dbReference type="InterPro" id="IPR002701">
    <property type="entry name" value="CM_II_prokaryot"/>
</dbReference>
<reference evidence="7" key="1">
    <citation type="journal article" date="2019" name="Int. J. Syst. Evol. Microbiol.">
        <title>The Global Catalogue of Microorganisms (GCM) 10K type strain sequencing project: providing services to taxonomists for standard genome sequencing and annotation.</title>
        <authorList>
            <consortium name="The Broad Institute Genomics Platform"/>
            <consortium name="The Broad Institute Genome Sequencing Center for Infectious Disease"/>
            <person name="Wu L."/>
            <person name="Ma J."/>
        </authorList>
    </citation>
    <scope>NUCLEOTIDE SEQUENCE [LARGE SCALE GENOMIC DNA]</scope>
    <source>
        <strain evidence="7">CGMCC 1.12749</strain>
    </source>
</reference>
<dbReference type="Gene3D" id="3.20.20.70">
    <property type="entry name" value="Aldolase class I"/>
    <property type="match status" value="1"/>
</dbReference>
<dbReference type="Gene3D" id="3.40.50.720">
    <property type="entry name" value="NAD(P)-binding Rossmann-like Domain"/>
    <property type="match status" value="1"/>
</dbReference>
<dbReference type="InterPro" id="IPR006218">
    <property type="entry name" value="DAHP1/KDSA"/>
</dbReference>
<dbReference type="NCBIfam" id="NF006307">
    <property type="entry name" value="PRK08507.1"/>
    <property type="match status" value="1"/>
</dbReference>
<sequence length="659" mass="72512">MIVGVVGIGLIGGSMAMDLRQRGVASKIIGTDNNPEHIRIAKSAGIIQQEGSLEELARSCDVIIVATPVDVSPGIVLTLLDQVKDGTVVLDVGSTKEQICQAVAKHPRSRQFVACHPIAGTENTGPAAAHHKLFDHKVNIICNAEDSGTAAVQKAKEVFDALKMETVHMEAREHDRHIAFVSHLSHITSFALGLTVLKIEKDEKSIFNMAGSGFASTVRLAKSSPDMWAPIFSQNAGHVSAALDAYIDQLLLFKETIDEGLSSETYDMISTANQVSRILDGIELKNRQKPFVSPHTGGEELEIAPISTWLPNLQRPLVISGPCSAETEEQVMETCRQLAATGKVDVLRAGIWKPRTRPNNFEGIGTIGLEWLRKAKEATGMKIAVEVANRHHVEEALKYGVDILWIGARTTVNPFSVQEIADALQGIDVPFLVKNPINADLELWIGALERLSGAGITKLGAIHRGFAKYGETKFRNAPQWQLPIELKRRMPDLPMICDPSHICGNRELLAEISQQALDLNYTGLMLESHIDPDNAWSDAKQQVTPARLAEIIDGLVLRNGYGGKAEVDDTLQVLRSQVDQFDSELFTLLSQRMQVVENIGRYKKENKLTILQASRWNEVLEKSFERGGKLGLSRDFIQKYLKAVHQESINHQSAIMNAR</sequence>
<keyword evidence="3" id="KW-0560">Oxidoreductase</keyword>
<evidence type="ECO:0000256" key="3">
    <source>
        <dbReference type="ARBA" id="ARBA00023002"/>
    </source>
</evidence>
<evidence type="ECO:0000256" key="1">
    <source>
        <dbReference type="ARBA" id="ARBA00012404"/>
    </source>
</evidence>
<protein>
    <recommendedName>
        <fullName evidence="1">chorismate mutase</fullName>
        <ecNumber evidence="1">5.4.99.5</ecNumber>
    </recommendedName>
</protein>
<dbReference type="Gene3D" id="1.10.3660.10">
    <property type="entry name" value="6-phosphogluconate dehydrogenase C-terminal like domain"/>
    <property type="match status" value="1"/>
</dbReference>
<dbReference type="InterPro" id="IPR036291">
    <property type="entry name" value="NAD(P)-bd_dom_sf"/>
</dbReference>
<dbReference type="InterPro" id="IPR046826">
    <property type="entry name" value="PDH_N"/>
</dbReference>
<dbReference type="InterPro" id="IPR046825">
    <property type="entry name" value="PDH_C"/>
</dbReference>
<dbReference type="PROSITE" id="PS51168">
    <property type="entry name" value="CHORISMATE_MUT_2"/>
    <property type="match status" value="1"/>
</dbReference>
<dbReference type="SUPFAM" id="SSF48600">
    <property type="entry name" value="Chorismate mutase II"/>
    <property type="match status" value="1"/>
</dbReference>
<organism evidence="6 7">
    <name type="scientific">Pontibacter amylolyticus</name>
    <dbReference type="NCBI Taxonomy" id="1424080"/>
    <lineage>
        <taxon>Bacteria</taxon>
        <taxon>Pseudomonadati</taxon>
        <taxon>Bacteroidota</taxon>
        <taxon>Cytophagia</taxon>
        <taxon>Cytophagales</taxon>
        <taxon>Hymenobacteraceae</taxon>
        <taxon>Pontibacter</taxon>
    </lineage>
</organism>
<gene>
    <name evidence="6" type="ORF">GCM10011323_18640</name>
</gene>
<dbReference type="InterPro" id="IPR008927">
    <property type="entry name" value="6-PGluconate_DH-like_C_sf"/>
</dbReference>
<dbReference type="InterPro" id="IPR003099">
    <property type="entry name" value="Prephen_DH"/>
</dbReference>
<dbReference type="SUPFAM" id="SSF51735">
    <property type="entry name" value="NAD(P)-binding Rossmann-fold domains"/>
    <property type="match status" value="1"/>
</dbReference>
<dbReference type="PANTHER" id="PTHR43018:SF1">
    <property type="entry name" value="PROTEIN AROA(G)"/>
    <property type="match status" value="1"/>
</dbReference>
<dbReference type="EMBL" id="BMFP01000003">
    <property type="protein sequence ID" value="GGG14491.1"/>
    <property type="molecule type" value="Genomic_DNA"/>
</dbReference>
<evidence type="ECO:0000313" key="7">
    <source>
        <dbReference type="Proteomes" id="UP000634043"/>
    </source>
</evidence>
<dbReference type="InterPro" id="IPR036263">
    <property type="entry name" value="Chorismate_II_sf"/>
</dbReference>
<name>A0ABQ1W4P7_9BACT</name>
<dbReference type="PANTHER" id="PTHR43018">
    <property type="entry name" value="PHOSPHO-2-DEHYDRO-3-DEOXYHEPTONATE ALDOLASE"/>
    <property type="match status" value="1"/>
</dbReference>
<dbReference type="SUPFAM" id="SSF51569">
    <property type="entry name" value="Aldolase"/>
    <property type="match status" value="1"/>
</dbReference>
<dbReference type="Pfam" id="PF00793">
    <property type="entry name" value="DAHP_synth_1"/>
    <property type="match status" value="1"/>
</dbReference>
<evidence type="ECO:0000256" key="2">
    <source>
        <dbReference type="ARBA" id="ARBA00022679"/>
    </source>
</evidence>
<dbReference type="Proteomes" id="UP000634043">
    <property type="component" value="Unassembled WGS sequence"/>
</dbReference>
<dbReference type="InterPro" id="IPR036979">
    <property type="entry name" value="CM_dom_sf"/>
</dbReference>
<feature type="domain" description="Prephenate/arogenate dehydrogenase" evidence="5">
    <location>
        <begin position="1"/>
        <end position="287"/>
    </location>
</feature>
<dbReference type="InterPro" id="IPR013785">
    <property type="entry name" value="Aldolase_TIM"/>
</dbReference>
<comment type="caution">
    <text evidence="6">The sequence shown here is derived from an EMBL/GenBank/DDBJ whole genome shotgun (WGS) entry which is preliminary data.</text>
</comment>
<dbReference type="RefSeq" id="WP_188501268.1">
    <property type="nucleotide sequence ID" value="NZ_BMFP01000003.1"/>
</dbReference>
<accession>A0ABQ1W4P7</accession>
<proteinExistence type="predicted"/>
<dbReference type="SMART" id="SM00830">
    <property type="entry name" value="CM_2"/>
    <property type="match status" value="1"/>
</dbReference>
<feature type="domain" description="Chorismate mutase" evidence="4">
    <location>
        <begin position="565"/>
        <end position="656"/>
    </location>
</feature>
<dbReference type="PROSITE" id="PS51176">
    <property type="entry name" value="PDH_ADH"/>
    <property type="match status" value="1"/>
</dbReference>
<dbReference type="EC" id="5.4.99.5" evidence="1"/>
<dbReference type="Pfam" id="PF20463">
    <property type="entry name" value="PDH_C"/>
    <property type="match status" value="1"/>
</dbReference>
<dbReference type="SUPFAM" id="SSF48179">
    <property type="entry name" value="6-phosphogluconate dehydrogenase C-terminal domain-like"/>
    <property type="match status" value="1"/>
</dbReference>
<keyword evidence="2" id="KW-0808">Transferase</keyword>
<evidence type="ECO:0000259" key="4">
    <source>
        <dbReference type="PROSITE" id="PS51168"/>
    </source>
</evidence>